<reference evidence="1" key="1">
    <citation type="submission" date="2023-03" db="EMBL/GenBank/DDBJ databases">
        <authorList>
            <person name="Steffen K."/>
            <person name="Cardenas P."/>
        </authorList>
    </citation>
    <scope>NUCLEOTIDE SEQUENCE</scope>
</reference>
<evidence type="ECO:0000313" key="1">
    <source>
        <dbReference type="EMBL" id="CAI8042416.1"/>
    </source>
</evidence>
<sequence length="47" mass="5353">MSKKGEGDVSICYCRLQCFLRQRLHCYSLEQGSDGNHSQNTVCNLMV</sequence>
<name>A0AA35X7G4_GEOBA</name>
<protein>
    <submittedName>
        <fullName evidence="1">Uncharacterized protein</fullName>
    </submittedName>
</protein>
<accession>A0AA35X7G4</accession>
<proteinExistence type="predicted"/>
<keyword evidence="2" id="KW-1185">Reference proteome</keyword>
<dbReference type="EMBL" id="CASHTH010003266">
    <property type="protein sequence ID" value="CAI8042416.1"/>
    <property type="molecule type" value="Genomic_DNA"/>
</dbReference>
<comment type="caution">
    <text evidence="1">The sequence shown here is derived from an EMBL/GenBank/DDBJ whole genome shotgun (WGS) entry which is preliminary data.</text>
</comment>
<dbReference type="Proteomes" id="UP001174909">
    <property type="component" value="Unassembled WGS sequence"/>
</dbReference>
<gene>
    <name evidence="1" type="ORF">GBAR_LOCUS23560</name>
</gene>
<dbReference type="AlphaFoldDB" id="A0AA35X7G4"/>
<evidence type="ECO:0000313" key="2">
    <source>
        <dbReference type="Proteomes" id="UP001174909"/>
    </source>
</evidence>
<organism evidence="1 2">
    <name type="scientific">Geodia barretti</name>
    <name type="common">Barrett's horny sponge</name>
    <dbReference type="NCBI Taxonomy" id="519541"/>
    <lineage>
        <taxon>Eukaryota</taxon>
        <taxon>Metazoa</taxon>
        <taxon>Porifera</taxon>
        <taxon>Demospongiae</taxon>
        <taxon>Heteroscleromorpha</taxon>
        <taxon>Tetractinellida</taxon>
        <taxon>Astrophorina</taxon>
        <taxon>Geodiidae</taxon>
        <taxon>Geodia</taxon>
    </lineage>
</organism>